<dbReference type="InterPro" id="IPR036188">
    <property type="entry name" value="FAD/NAD-bd_sf"/>
</dbReference>
<dbReference type="RefSeq" id="WP_344388002.1">
    <property type="nucleotide sequence ID" value="NZ_BAAASJ010000016.1"/>
</dbReference>
<protein>
    <submittedName>
        <fullName evidence="6">FAD-dependent monooxygenase</fullName>
    </submittedName>
</protein>
<keyword evidence="2 6" id="KW-0503">Monooxygenase</keyword>
<dbReference type="InterPro" id="IPR050493">
    <property type="entry name" value="FAD-dep_Monooxygenase_BioMet"/>
</dbReference>
<name>A0ABN3QGV8_9ACTN</name>
<organism evidence="6 7">
    <name type="scientific">Streptomyces vastus</name>
    <dbReference type="NCBI Taxonomy" id="285451"/>
    <lineage>
        <taxon>Bacteria</taxon>
        <taxon>Bacillati</taxon>
        <taxon>Actinomycetota</taxon>
        <taxon>Actinomycetes</taxon>
        <taxon>Kitasatosporales</taxon>
        <taxon>Streptomycetaceae</taxon>
        <taxon>Streptomyces</taxon>
    </lineage>
</organism>
<gene>
    <name evidence="6" type="ORF">GCM10010307_12370</name>
</gene>
<feature type="region of interest" description="Disordered" evidence="3">
    <location>
        <begin position="344"/>
        <end position="366"/>
    </location>
</feature>
<dbReference type="PANTHER" id="PTHR13789">
    <property type="entry name" value="MONOOXYGENASE"/>
    <property type="match status" value="1"/>
</dbReference>
<dbReference type="GO" id="GO:0004497">
    <property type="term" value="F:monooxygenase activity"/>
    <property type="evidence" value="ECO:0007669"/>
    <property type="project" value="UniProtKB-KW"/>
</dbReference>
<keyword evidence="1" id="KW-0560">Oxidoreductase</keyword>
<dbReference type="PRINTS" id="PR00420">
    <property type="entry name" value="RNGMNOXGNASE"/>
</dbReference>
<dbReference type="Pfam" id="PF01494">
    <property type="entry name" value="FAD_binding_3"/>
    <property type="match status" value="1"/>
</dbReference>
<evidence type="ECO:0000256" key="4">
    <source>
        <dbReference type="SAM" id="Phobius"/>
    </source>
</evidence>
<dbReference type="InterPro" id="IPR002938">
    <property type="entry name" value="FAD-bd"/>
</dbReference>
<dbReference type="SUPFAM" id="SSF51905">
    <property type="entry name" value="FAD/NAD(P)-binding domain"/>
    <property type="match status" value="1"/>
</dbReference>
<dbReference type="PANTHER" id="PTHR13789:SF309">
    <property type="entry name" value="PUTATIVE (AFU_ORTHOLOGUE AFUA_6G14510)-RELATED"/>
    <property type="match status" value="1"/>
</dbReference>
<evidence type="ECO:0000313" key="7">
    <source>
        <dbReference type="Proteomes" id="UP001500151"/>
    </source>
</evidence>
<evidence type="ECO:0000256" key="1">
    <source>
        <dbReference type="ARBA" id="ARBA00023002"/>
    </source>
</evidence>
<keyword evidence="7" id="KW-1185">Reference proteome</keyword>
<evidence type="ECO:0000259" key="5">
    <source>
        <dbReference type="Pfam" id="PF01494"/>
    </source>
</evidence>
<evidence type="ECO:0000256" key="3">
    <source>
        <dbReference type="SAM" id="MobiDB-lite"/>
    </source>
</evidence>
<keyword evidence="4" id="KW-0812">Transmembrane</keyword>
<dbReference type="Proteomes" id="UP001500151">
    <property type="component" value="Unassembled WGS sequence"/>
</dbReference>
<evidence type="ECO:0000313" key="6">
    <source>
        <dbReference type="EMBL" id="GAA2625362.1"/>
    </source>
</evidence>
<keyword evidence="4" id="KW-0472">Membrane</keyword>
<keyword evidence="4" id="KW-1133">Transmembrane helix</keyword>
<dbReference type="EMBL" id="BAAASJ010000016">
    <property type="protein sequence ID" value="GAA2625362.1"/>
    <property type="molecule type" value="Genomic_DNA"/>
</dbReference>
<feature type="transmembrane region" description="Helical" evidence="4">
    <location>
        <begin position="6"/>
        <end position="24"/>
    </location>
</feature>
<reference evidence="6 7" key="1">
    <citation type="journal article" date="2019" name="Int. J. Syst. Evol. Microbiol.">
        <title>The Global Catalogue of Microorganisms (GCM) 10K type strain sequencing project: providing services to taxonomists for standard genome sequencing and annotation.</title>
        <authorList>
            <consortium name="The Broad Institute Genomics Platform"/>
            <consortium name="The Broad Institute Genome Sequencing Center for Infectious Disease"/>
            <person name="Wu L."/>
            <person name="Ma J."/>
        </authorList>
    </citation>
    <scope>NUCLEOTIDE SEQUENCE [LARGE SCALE GENOMIC DNA]</scope>
    <source>
        <strain evidence="6 7">JCM 4524</strain>
    </source>
</reference>
<feature type="domain" description="FAD-binding" evidence="5">
    <location>
        <begin position="6"/>
        <end position="347"/>
    </location>
</feature>
<dbReference type="SUPFAM" id="SSF54373">
    <property type="entry name" value="FAD-linked reductases, C-terminal domain"/>
    <property type="match status" value="1"/>
</dbReference>
<evidence type="ECO:0000256" key="2">
    <source>
        <dbReference type="ARBA" id="ARBA00023033"/>
    </source>
</evidence>
<proteinExistence type="predicted"/>
<accession>A0ABN3QGV8</accession>
<dbReference type="Gene3D" id="3.50.50.60">
    <property type="entry name" value="FAD/NAD(P)-binding domain"/>
    <property type="match status" value="1"/>
</dbReference>
<comment type="caution">
    <text evidence="6">The sequence shown here is derived from an EMBL/GenBank/DDBJ whole genome shotgun (WGS) entry which is preliminary data.</text>
</comment>
<sequence length="396" mass="43058">MTATDLRVAVVGAGVSGLAVAILLRRRGVRCDVYEKSDALSAVGAGIQLPPNGARILHELGAELSIRRRGITAGAIETRRWNDGTLLSRVVHGNICEDRFQAPYYLVHRADLQACLVDLLPPGQIHLGRAASGVVEHDDRVELHFADGGSATADVVIGADGVHSALRGAVVDDRPVFSGYSVYRGLVPASAVPSFENDPRVMFWFGPGRHVTYYPVSSGRTVHFSAVCADPSVGTAPRSSPADADGLMAEFEDWHEHVRQVLCTADSVTRWELFDRNLSARYHAGRVVLVGDAAHPMLPFLSQGASQALEDAVVLADSLTEHMADVPDALRRYEAIRMSRTADVHRQSRQRSHTFHLADGPQQAERDARLAEQRDLAHLDWLYGDAVHSMHALAGR</sequence>